<dbReference type="PANTHER" id="PTHR15002">
    <property type="entry name" value="RIBOSOMAL BIOGENESIS PROTEIN LAS1L"/>
    <property type="match status" value="1"/>
</dbReference>
<dbReference type="AlphaFoldDB" id="A0A3N4I5K6"/>
<dbReference type="GO" id="GO:0004519">
    <property type="term" value="F:endonuclease activity"/>
    <property type="evidence" value="ECO:0007669"/>
    <property type="project" value="InterPro"/>
</dbReference>
<dbReference type="Proteomes" id="UP000275078">
    <property type="component" value="Unassembled WGS sequence"/>
</dbReference>
<dbReference type="GO" id="GO:0030687">
    <property type="term" value="C:preribosome, large subunit precursor"/>
    <property type="evidence" value="ECO:0007669"/>
    <property type="project" value="TreeGrafter"/>
</dbReference>
<dbReference type="OrthoDB" id="10263222at2759"/>
<gene>
    <name evidence="1" type="ORF">BJ508DRAFT_376913</name>
</gene>
<organism evidence="1 2">
    <name type="scientific">Ascobolus immersus RN42</name>
    <dbReference type="NCBI Taxonomy" id="1160509"/>
    <lineage>
        <taxon>Eukaryota</taxon>
        <taxon>Fungi</taxon>
        <taxon>Dikarya</taxon>
        <taxon>Ascomycota</taxon>
        <taxon>Pezizomycotina</taxon>
        <taxon>Pezizomycetes</taxon>
        <taxon>Pezizales</taxon>
        <taxon>Ascobolaceae</taxon>
        <taxon>Ascobolus</taxon>
    </lineage>
</organism>
<accession>A0A3N4I5K6</accession>
<dbReference type="GO" id="GO:0000460">
    <property type="term" value="P:maturation of 5.8S rRNA"/>
    <property type="evidence" value="ECO:0007669"/>
    <property type="project" value="TreeGrafter"/>
</dbReference>
<keyword evidence="2" id="KW-1185">Reference proteome</keyword>
<evidence type="ECO:0000313" key="2">
    <source>
        <dbReference type="Proteomes" id="UP000275078"/>
    </source>
</evidence>
<proteinExistence type="predicted"/>
<dbReference type="GO" id="GO:0000470">
    <property type="term" value="P:maturation of LSU-rRNA"/>
    <property type="evidence" value="ECO:0007669"/>
    <property type="project" value="TreeGrafter"/>
</dbReference>
<dbReference type="Pfam" id="PF04031">
    <property type="entry name" value="Las1"/>
    <property type="match status" value="1"/>
</dbReference>
<sequence>MSKVRTVPWRTPAEQHYLKNALFKPSPELPDLRQAACDKLTAWSTRQTLPHVLNASLLFTSAILLDESRACSTAAVRLSYASAIIRFVNGLLDPLQQGQFANSLVSLAKTAGLPLSFVEVRHACTHEELPSLATLQTTAKRAMDWLWNYYWSKLGPDGLIVPAGFEDCEVVKKRGRDALGQWRRLRRTKLNTEVMLDGELADVVTECETILKGDLDAFCEVLLENKALIPAGQRKIESMKGAVMLWRPLISLLGNSNPGFIAALVTTFVDVLKSFSMAESPDDELQQCVLHWLKEILSRQTSMPFTNDDIANEVDIFSIAKECLYTPTKYTLELFEHIMLQFPQTVDSMILLFQPASQKSQTLRLLLSDEASIARALEEWRKELDAKFESPAIEICSLKRQAEITDVDRPSKSKIRRWEGDWTPKPLGMV</sequence>
<dbReference type="EMBL" id="ML119685">
    <property type="protein sequence ID" value="RPA80737.1"/>
    <property type="molecule type" value="Genomic_DNA"/>
</dbReference>
<dbReference type="GO" id="GO:0090730">
    <property type="term" value="C:Las1 complex"/>
    <property type="evidence" value="ECO:0007669"/>
    <property type="project" value="InterPro"/>
</dbReference>
<evidence type="ECO:0000313" key="1">
    <source>
        <dbReference type="EMBL" id="RPA80737.1"/>
    </source>
</evidence>
<dbReference type="STRING" id="1160509.A0A3N4I5K6"/>
<dbReference type="PANTHER" id="PTHR15002:SF0">
    <property type="entry name" value="RIBOSOMAL BIOGENESIS PROTEIN LAS1L"/>
    <property type="match status" value="1"/>
</dbReference>
<dbReference type="InterPro" id="IPR007174">
    <property type="entry name" value="Las1"/>
</dbReference>
<protein>
    <submittedName>
        <fullName evidence="1">Las1-domain-containing protein</fullName>
    </submittedName>
</protein>
<name>A0A3N4I5K6_ASCIM</name>
<reference evidence="1 2" key="1">
    <citation type="journal article" date="2018" name="Nat. Ecol. Evol.">
        <title>Pezizomycetes genomes reveal the molecular basis of ectomycorrhizal truffle lifestyle.</title>
        <authorList>
            <person name="Murat C."/>
            <person name="Payen T."/>
            <person name="Noel B."/>
            <person name="Kuo A."/>
            <person name="Morin E."/>
            <person name="Chen J."/>
            <person name="Kohler A."/>
            <person name="Krizsan K."/>
            <person name="Balestrini R."/>
            <person name="Da Silva C."/>
            <person name="Montanini B."/>
            <person name="Hainaut M."/>
            <person name="Levati E."/>
            <person name="Barry K.W."/>
            <person name="Belfiori B."/>
            <person name="Cichocki N."/>
            <person name="Clum A."/>
            <person name="Dockter R.B."/>
            <person name="Fauchery L."/>
            <person name="Guy J."/>
            <person name="Iotti M."/>
            <person name="Le Tacon F."/>
            <person name="Lindquist E.A."/>
            <person name="Lipzen A."/>
            <person name="Malagnac F."/>
            <person name="Mello A."/>
            <person name="Molinier V."/>
            <person name="Miyauchi S."/>
            <person name="Poulain J."/>
            <person name="Riccioni C."/>
            <person name="Rubini A."/>
            <person name="Sitrit Y."/>
            <person name="Splivallo R."/>
            <person name="Traeger S."/>
            <person name="Wang M."/>
            <person name="Zifcakova L."/>
            <person name="Wipf D."/>
            <person name="Zambonelli A."/>
            <person name="Paolocci F."/>
            <person name="Nowrousian M."/>
            <person name="Ottonello S."/>
            <person name="Baldrian P."/>
            <person name="Spatafora J.W."/>
            <person name="Henrissat B."/>
            <person name="Nagy L.G."/>
            <person name="Aury J.M."/>
            <person name="Wincker P."/>
            <person name="Grigoriev I.V."/>
            <person name="Bonfante P."/>
            <person name="Martin F.M."/>
        </authorList>
    </citation>
    <scope>NUCLEOTIDE SEQUENCE [LARGE SCALE GENOMIC DNA]</scope>
    <source>
        <strain evidence="1 2">RN42</strain>
    </source>
</reference>